<evidence type="ECO:0000313" key="2">
    <source>
        <dbReference type="Proteomes" id="UP000014028"/>
    </source>
</evidence>
<dbReference type="Proteomes" id="UP000014028">
    <property type="component" value="Unassembled WGS sequence"/>
</dbReference>
<protein>
    <submittedName>
        <fullName evidence="1">Uncharacterized protein</fullName>
    </submittedName>
</protein>
<sequence>MLNETVKRIESQDELSFILEKWREEFPAVEQIFVSLLRGEEKFSRKHVHNCFGRAIGALSSSDVFSYDTLNEDTSYVYYRILQPLQKYFTNINDSTEISARVNKNGSLDSKVRADLLITIPNRQEWVSYIALKYKKLTKFSSNIKGLTFEIVNHKVRSVKVSMVFDFDFNMVKAIKECTINEQFFNNWISTCHVVQRYTKEHTSSIHVTVEEDCMRVHHRSLKVKFSKSIQL</sequence>
<name>A0A9W5RC08_BACCE</name>
<evidence type="ECO:0000313" key="1">
    <source>
        <dbReference type="EMBL" id="EOQ19681.1"/>
    </source>
</evidence>
<accession>A0A9W5RC08</accession>
<proteinExistence type="predicted"/>
<dbReference type="RefSeq" id="WP_016121653.1">
    <property type="nucleotide sequence ID" value="NZ_KB976820.1"/>
</dbReference>
<reference evidence="1 2" key="1">
    <citation type="submission" date="2012-12" db="EMBL/GenBank/DDBJ databases">
        <title>The Genome Sequence of Bacillus cereus VD184.</title>
        <authorList>
            <consortium name="The Broad Institute Genome Sequencing Platform"/>
            <consortium name="The Broad Institute Genome Sequencing Center for Infectious Disease"/>
            <person name="Feldgarden M."/>
            <person name="Van der Auwera G.A."/>
            <person name="Mahillon J."/>
            <person name="Duprez V."/>
            <person name="Timmery S."/>
            <person name="Mattelet C."/>
            <person name="Dierick K."/>
            <person name="Sun M."/>
            <person name="Yu Z."/>
            <person name="Zhu L."/>
            <person name="Hu X."/>
            <person name="Shank E.B."/>
            <person name="Swiecicka I."/>
            <person name="Hansen B.M."/>
            <person name="Andrup L."/>
            <person name="Walker B."/>
            <person name="Young S.K."/>
            <person name="Zeng Q."/>
            <person name="Gargeya S."/>
            <person name="Fitzgerald M."/>
            <person name="Haas B."/>
            <person name="Abouelleil A."/>
            <person name="Alvarado L."/>
            <person name="Arachchi H.M."/>
            <person name="Berlin A.M."/>
            <person name="Chapman S.B."/>
            <person name="Dewar J."/>
            <person name="Goldberg J."/>
            <person name="Griggs A."/>
            <person name="Gujja S."/>
            <person name="Hansen M."/>
            <person name="Howarth C."/>
            <person name="Imamovic A."/>
            <person name="Larimer J."/>
            <person name="McCowan C."/>
            <person name="Murphy C."/>
            <person name="Neiman D."/>
            <person name="Pearson M."/>
            <person name="Priest M."/>
            <person name="Roberts A."/>
            <person name="Saif S."/>
            <person name="Shea T."/>
            <person name="Sisk P."/>
            <person name="Sykes S."/>
            <person name="Wortman J."/>
            <person name="Nusbaum C."/>
            <person name="Birren B."/>
        </authorList>
    </citation>
    <scope>NUCLEOTIDE SEQUENCE [LARGE SCALE GENOMIC DNA]</scope>
    <source>
        <strain evidence="1 2">VD184</strain>
    </source>
</reference>
<comment type="caution">
    <text evidence="1">The sequence shown here is derived from an EMBL/GenBank/DDBJ whole genome shotgun (WGS) entry which is preliminary data.</text>
</comment>
<gene>
    <name evidence="1" type="ORF">IKC_04155</name>
</gene>
<dbReference type="EMBL" id="AHFK01000018">
    <property type="protein sequence ID" value="EOQ19681.1"/>
    <property type="molecule type" value="Genomic_DNA"/>
</dbReference>
<dbReference type="AlphaFoldDB" id="A0A9W5RC08"/>
<organism evidence="1 2">
    <name type="scientific">Bacillus cereus VD184</name>
    <dbReference type="NCBI Taxonomy" id="1053242"/>
    <lineage>
        <taxon>Bacteria</taxon>
        <taxon>Bacillati</taxon>
        <taxon>Bacillota</taxon>
        <taxon>Bacilli</taxon>
        <taxon>Bacillales</taxon>
        <taxon>Bacillaceae</taxon>
        <taxon>Bacillus</taxon>
        <taxon>Bacillus cereus group</taxon>
    </lineage>
</organism>